<evidence type="ECO:0000313" key="2">
    <source>
        <dbReference type="Proteomes" id="UP000520011"/>
    </source>
</evidence>
<feature type="non-terminal residue" evidence="1">
    <location>
        <position position="1"/>
    </location>
</feature>
<dbReference type="AlphaFoldDB" id="A0A7W8MUJ5"/>
<accession>A0A7W8MUJ5</accession>
<organism evidence="1 2">
    <name type="scientific">Anoxybacteroides tepidamans</name>
    <dbReference type="NCBI Taxonomy" id="265948"/>
    <lineage>
        <taxon>Bacteria</taxon>
        <taxon>Bacillati</taxon>
        <taxon>Bacillota</taxon>
        <taxon>Bacilli</taxon>
        <taxon>Bacillales</taxon>
        <taxon>Anoxybacillaceae</taxon>
        <taxon>Anoxybacteroides</taxon>
    </lineage>
</organism>
<name>A0A7W8MUJ5_9BACL</name>
<evidence type="ECO:0000313" key="1">
    <source>
        <dbReference type="EMBL" id="MBB5323953.1"/>
    </source>
</evidence>
<reference evidence="1 2" key="1">
    <citation type="submission" date="2020-08" db="EMBL/GenBank/DDBJ databases">
        <title>Genomic Encyclopedia of Type Strains, Phase IV (KMG-IV): sequencing the most valuable type-strain genomes for metagenomic binning, comparative biology and taxonomic classification.</title>
        <authorList>
            <person name="Goeker M."/>
        </authorList>
    </citation>
    <scope>NUCLEOTIDE SEQUENCE [LARGE SCALE GENOMIC DNA]</scope>
    <source>
        <strain evidence="1 2">DSM 16325</strain>
    </source>
</reference>
<proteinExistence type="predicted"/>
<sequence>KIPKKEKADLIFADTVAMIKPKKDKKKS</sequence>
<protein>
    <submittedName>
        <fullName evidence="1">Uncharacterized protein</fullName>
    </submittedName>
</protein>
<gene>
    <name evidence="1" type="ORF">HNQ34_001045</name>
</gene>
<dbReference type="EMBL" id="JACHEP010000003">
    <property type="protein sequence ID" value="MBB5323953.1"/>
    <property type="molecule type" value="Genomic_DNA"/>
</dbReference>
<keyword evidence="2" id="KW-1185">Reference proteome</keyword>
<dbReference type="Proteomes" id="UP000520011">
    <property type="component" value="Unassembled WGS sequence"/>
</dbReference>
<comment type="caution">
    <text evidence="1">The sequence shown here is derived from an EMBL/GenBank/DDBJ whole genome shotgun (WGS) entry which is preliminary data.</text>
</comment>